<sequence>MAWNRTFWKRPFDHSWGKVLNNIKKEEDGGMDDEKDGKIEVDGDFQFEIHQELLSHAIIDYANDDEMKCLLALIPKETQDLTKEKSYFNNGGHLCFIGVWVPPRGIVFNNVEVWVPPRGIVFNNMVSTICHIANSNGNSGTTVPGTPYDQACQRSYQLNQTLYQHS</sequence>
<name>A0ACB9ZYY1_CATRO</name>
<organism evidence="1 2">
    <name type="scientific">Catharanthus roseus</name>
    <name type="common">Madagascar periwinkle</name>
    <name type="synonym">Vinca rosea</name>
    <dbReference type="NCBI Taxonomy" id="4058"/>
    <lineage>
        <taxon>Eukaryota</taxon>
        <taxon>Viridiplantae</taxon>
        <taxon>Streptophyta</taxon>
        <taxon>Embryophyta</taxon>
        <taxon>Tracheophyta</taxon>
        <taxon>Spermatophyta</taxon>
        <taxon>Magnoliopsida</taxon>
        <taxon>eudicotyledons</taxon>
        <taxon>Gunneridae</taxon>
        <taxon>Pentapetalae</taxon>
        <taxon>asterids</taxon>
        <taxon>lamiids</taxon>
        <taxon>Gentianales</taxon>
        <taxon>Apocynaceae</taxon>
        <taxon>Rauvolfioideae</taxon>
        <taxon>Vinceae</taxon>
        <taxon>Catharanthinae</taxon>
        <taxon>Catharanthus</taxon>
    </lineage>
</organism>
<evidence type="ECO:0000313" key="2">
    <source>
        <dbReference type="Proteomes" id="UP001060085"/>
    </source>
</evidence>
<evidence type="ECO:0000313" key="1">
    <source>
        <dbReference type="EMBL" id="KAI5653392.1"/>
    </source>
</evidence>
<comment type="caution">
    <text evidence="1">The sequence shown here is derived from an EMBL/GenBank/DDBJ whole genome shotgun (WGS) entry which is preliminary data.</text>
</comment>
<reference evidence="2" key="1">
    <citation type="journal article" date="2023" name="Nat. Plants">
        <title>Single-cell RNA sequencing provides a high-resolution roadmap for understanding the multicellular compartmentation of specialized metabolism.</title>
        <authorList>
            <person name="Sun S."/>
            <person name="Shen X."/>
            <person name="Li Y."/>
            <person name="Li Y."/>
            <person name="Wang S."/>
            <person name="Li R."/>
            <person name="Zhang H."/>
            <person name="Shen G."/>
            <person name="Guo B."/>
            <person name="Wei J."/>
            <person name="Xu J."/>
            <person name="St-Pierre B."/>
            <person name="Chen S."/>
            <person name="Sun C."/>
        </authorList>
    </citation>
    <scope>NUCLEOTIDE SEQUENCE [LARGE SCALE GENOMIC DNA]</scope>
</reference>
<keyword evidence="2" id="KW-1185">Reference proteome</keyword>
<gene>
    <name evidence="1" type="ORF">M9H77_30579</name>
</gene>
<protein>
    <submittedName>
        <fullName evidence="1">Uncharacterized protein</fullName>
    </submittedName>
</protein>
<dbReference type="EMBL" id="CM044707">
    <property type="protein sequence ID" value="KAI5653392.1"/>
    <property type="molecule type" value="Genomic_DNA"/>
</dbReference>
<dbReference type="Proteomes" id="UP001060085">
    <property type="component" value="Linkage Group LG07"/>
</dbReference>
<accession>A0ACB9ZYY1</accession>
<proteinExistence type="predicted"/>